<keyword evidence="6" id="KW-1185">Reference proteome</keyword>
<keyword evidence="2 5" id="KW-0689">Ribosomal protein</keyword>
<feature type="compositionally biased region" description="Basic residues" evidence="4">
    <location>
        <begin position="1"/>
        <end position="12"/>
    </location>
</feature>
<evidence type="ECO:0000256" key="1">
    <source>
        <dbReference type="ARBA" id="ARBA00010834"/>
    </source>
</evidence>
<dbReference type="InterPro" id="IPR030826">
    <property type="entry name" value="Ribosomal_bTHX/bTHXc/bTHXm"/>
</dbReference>
<evidence type="ECO:0000256" key="2">
    <source>
        <dbReference type="ARBA" id="ARBA00022980"/>
    </source>
</evidence>
<name>A0A9X3YIQ1_9GAMM</name>
<evidence type="ECO:0000256" key="4">
    <source>
        <dbReference type="SAM" id="MobiDB-lite"/>
    </source>
</evidence>
<dbReference type="Proteomes" id="UP001139971">
    <property type="component" value="Unassembled WGS sequence"/>
</dbReference>
<comment type="caution">
    <text evidence="5">The sequence shown here is derived from an EMBL/GenBank/DDBJ whole genome shotgun (WGS) entry which is preliminary data.</text>
</comment>
<keyword evidence="3" id="KW-0687">Ribonucleoprotein</keyword>
<dbReference type="GO" id="GO:1990904">
    <property type="term" value="C:ribonucleoprotein complex"/>
    <property type="evidence" value="ECO:0007669"/>
    <property type="project" value="UniProtKB-KW"/>
</dbReference>
<comment type="similarity">
    <text evidence="1">Belongs to the bacterial ribosomal protein bTHX family.</text>
</comment>
<reference evidence="5" key="1">
    <citation type="submission" date="2023-02" db="EMBL/GenBank/DDBJ databases">
        <title>Tahibacter soli sp. nov. isolated from soil.</title>
        <authorList>
            <person name="Baek J.H."/>
            <person name="Lee J.K."/>
            <person name="Choi D.G."/>
            <person name="Jeon C.O."/>
        </authorList>
    </citation>
    <scope>NUCLEOTIDE SEQUENCE</scope>
    <source>
        <strain evidence="5">BL</strain>
    </source>
</reference>
<dbReference type="EMBL" id="JAOVZO020000003">
    <property type="protein sequence ID" value="MDC8011920.1"/>
    <property type="molecule type" value="Genomic_DNA"/>
</dbReference>
<dbReference type="RefSeq" id="WP_263543187.1">
    <property type="nucleotide sequence ID" value="NZ_JAOVZO020000003.1"/>
</dbReference>
<accession>A0A9X3YIQ1</accession>
<proteinExistence type="inferred from homology"/>
<feature type="region of interest" description="Disordered" evidence="4">
    <location>
        <begin position="1"/>
        <end position="21"/>
    </location>
</feature>
<feature type="region of interest" description="Disordered" evidence="4">
    <location>
        <begin position="40"/>
        <end position="62"/>
    </location>
</feature>
<organism evidence="5 6">
    <name type="scientific">Tahibacter soli</name>
    <dbReference type="NCBI Taxonomy" id="2983605"/>
    <lineage>
        <taxon>Bacteria</taxon>
        <taxon>Pseudomonadati</taxon>
        <taxon>Pseudomonadota</taxon>
        <taxon>Gammaproteobacteria</taxon>
        <taxon>Lysobacterales</taxon>
        <taxon>Rhodanobacteraceae</taxon>
        <taxon>Tahibacter</taxon>
    </lineage>
</organism>
<gene>
    <name evidence="5" type="ORF">OD750_005095</name>
</gene>
<feature type="compositionally biased region" description="Low complexity" evidence="4">
    <location>
        <begin position="40"/>
        <end position="54"/>
    </location>
</feature>
<dbReference type="NCBIfam" id="TIGR04560">
    <property type="entry name" value="ribo_THX"/>
    <property type="match status" value="1"/>
</dbReference>
<evidence type="ECO:0000313" key="5">
    <source>
        <dbReference type="EMBL" id="MDC8011920.1"/>
    </source>
</evidence>
<evidence type="ECO:0000313" key="6">
    <source>
        <dbReference type="Proteomes" id="UP001139971"/>
    </source>
</evidence>
<evidence type="ECO:0000256" key="3">
    <source>
        <dbReference type="ARBA" id="ARBA00023274"/>
    </source>
</evidence>
<protein>
    <submittedName>
        <fullName evidence="5">30S ribosomal protein THX</fullName>
    </submittedName>
</protein>
<dbReference type="AlphaFoldDB" id="A0A9X3YIQ1"/>
<dbReference type="GO" id="GO:0005840">
    <property type="term" value="C:ribosome"/>
    <property type="evidence" value="ECO:0007669"/>
    <property type="project" value="UniProtKB-KW"/>
</dbReference>
<sequence length="62" mass="6229">MGKGDKKTRKGKTYAGSYGNVRPHRIKAEAATKAVTAKPAAAKKAPAAAPAAKKAAAKKPAA</sequence>